<dbReference type="STRING" id="796604.A0A2X0MQX3"/>
<dbReference type="EMBL" id="FQNC01000019">
    <property type="protein sequence ID" value="SGY23158.1"/>
    <property type="molecule type" value="Genomic_DNA"/>
</dbReference>
<feature type="chain" id="PRO_5036326515" evidence="1">
    <location>
        <begin position="24"/>
        <end position="81"/>
    </location>
</feature>
<dbReference type="Proteomes" id="UP000249464">
    <property type="component" value="Unassembled WGS sequence"/>
</dbReference>
<reference evidence="2 4" key="1">
    <citation type="submission" date="2016-11" db="EMBL/GenBank/DDBJ databases">
        <authorList>
            <person name="Jaros S."/>
            <person name="Januszkiewicz K."/>
            <person name="Wedrychowicz H."/>
        </authorList>
    </citation>
    <scope>NUCLEOTIDE SEQUENCE [LARGE SCALE GENOMIC DNA]</scope>
</reference>
<evidence type="ECO:0000313" key="4">
    <source>
        <dbReference type="Proteomes" id="UP000249464"/>
    </source>
</evidence>
<evidence type="ECO:0000313" key="3">
    <source>
        <dbReference type="EMBL" id="SGY23158.1"/>
    </source>
</evidence>
<dbReference type="AlphaFoldDB" id="A0A2X0MQX3"/>
<evidence type="ECO:0000313" key="2">
    <source>
        <dbReference type="EMBL" id="SGY23124.1"/>
    </source>
</evidence>
<accession>A0A2X0MQX3</accession>
<gene>
    <name evidence="2" type="primary">BQ5605_C019g08901</name>
    <name evidence="3" type="synonym">BQ5605_C019g08907</name>
    <name evidence="2" type="ORF">BQ5605_C019G08901</name>
    <name evidence="3" type="ORF">BQ5605_C019G08907</name>
</gene>
<evidence type="ECO:0000256" key="1">
    <source>
        <dbReference type="SAM" id="SignalP"/>
    </source>
</evidence>
<proteinExistence type="predicted"/>
<feature type="signal peptide" evidence="1">
    <location>
        <begin position="1"/>
        <end position="23"/>
    </location>
</feature>
<keyword evidence="4" id="KW-1185">Reference proteome</keyword>
<keyword evidence="1" id="KW-0732">Signal</keyword>
<sequence>MRGARGAFFPRGCLLLGAFSSLALHCGPDFSASCTLTYRKLSYWNTLLSLPLHCGPDFSASCTSTYRKALLPRSHRFCNRL</sequence>
<dbReference type="EMBL" id="FQNC01000019">
    <property type="protein sequence ID" value="SGY23124.1"/>
    <property type="molecule type" value="Genomic_DNA"/>
</dbReference>
<name>A0A2X0MQX3_9BASI</name>
<organism evidence="2 4">
    <name type="scientific">Microbotryum silenes-dioicae</name>
    <dbReference type="NCBI Taxonomy" id="796604"/>
    <lineage>
        <taxon>Eukaryota</taxon>
        <taxon>Fungi</taxon>
        <taxon>Dikarya</taxon>
        <taxon>Basidiomycota</taxon>
        <taxon>Pucciniomycotina</taxon>
        <taxon>Microbotryomycetes</taxon>
        <taxon>Microbotryales</taxon>
        <taxon>Microbotryaceae</taxon>
        <taxon>Microbotryum</taxon>
    </lineage>
</organism>
<protein>
    <submittedName>
        <fullName evidence="2">BQ5605_C019g08901 protein</fullName>
    </submittedName>
    <submittedName>
        <fullName evidence="3">BQ5605_C019g08907 protein</fullName>
    </submittedName>
</protein>